<evidence type="ECO:0000313" key="4">
    <source>
        <dbReference type="Proteomes" id="UP000077405"/>
    </source>
</evidence>
<evidence type="ECO:0000256" key="1">
    <source>
        <dbReference type="ARBA" id="ARBA00022603"/>
    </source>
</evidence>
<dbReference type="InterPro" id="IPR029063">
    <property type="entry name" value="SAM-dependent_MTases_sf"/>
</dbReference>
<dbReference type="Pfam" id="PF06325">
    <property type="entry name" value="PrmA"/>
    <property type="match status" value="1"/>
</dbReference>
<dbReference type="InterPro" id="IPR050078">
    <property type="entry name" value="Ribosomal_L11_MeTrfase_PrmA"/>
</dbReference>
<dbReference type="SUPFAM" id="SSF53335">
    <property type="entry name" value="S-adenosyl-L-methionine-dependent methyltransferases"/>
    <property type="match status" value="1"/>
</dbReference>
<keyword evidence="2 3" id="KW-0808">Transferase</keyword>
<dbReference type="Proteomes" id="UP000077405">
    <property type="component" value="Chromosome"/>
</dbReference>
<dbReference type="PANTHER" id="PTHR43648:SF1">
    <property type="entry name" value="ELECTRON TRANSFER FLAVOPROTEIN BETA SUBUNIT LYSINE METHYLTRANSFERASE"/>
    <property type="match status" value="1"/>
</dbReference>
<keyword evidence="1 3" id="KW-0489">Methyltransferase</keyword>
<dbReference type="GO" id="GO:0032259">
    <property type="term" value="P:methylation"/>
    <property type="evidence" value="ECO:0007669"/>
    <property type="project" value="UniProtKB-KW"/>
</dbReference>
<dbReference type="Gene3D" id="3.40.50.150">
    <property type="entry name" value="Vaccinia Virus protein VP39"/>
    <property type="match status" value="1"/>
</dbReference>
<dbReference type="KEGG" id="ahu:A6A40_02820"/>
<gene>
    <name evidence="3" type="ORF">A6A40_02820</name>
</gene>
<proteinExistence type="predicted"/>
<dbReference type="GO" id="GO:0016279">
    <property type="term" value="F:protein-lysine N-methyltransferase activity"/>
    <property type="evidence" value="ECO:0007669"/>
    <property type="project" value="TreeGrafter"/>
</dbReference>
<evidence type="ECO:0000313" key="3">
    <source>
        <dbReference type="EMBL" id="ANC90921.1"/>
    </source>
</evidence>
<protein>
    <submittedName>
        <fullName evidence="3">Methyltransferase</fullName>
    </submittedName>
</protein>
<dbReference type="EMBL" id="CP015285">
    <property type="protein sequence ID" value="ANC90921.1"/>
    <property type="molecule type" value="Genomic_DNA"/>
</dbReference>
<dbReference type="CDD" id="cd02440">
    <property type="entry name" value="AdoMet_MTases"/>
    <property type="match status" value="1"/>
</dbReference>
<evidence type="ECO:0000256" key="2">
    <source>
        <dbReference type="ARBA" id="ARBA00022679"/>
    </source>
</evidence>
<sequence>MNNASPQDFVRDNTALTTTPLLPEIQLHLATEVTPLWQATEETLAATNLPPPYWAFAWPGGQAVARLLLDRPELAAGRSVLDFAAGTGLVGIAAMKAGAARVQCCDIDRFSLAAIALNAMANGVEIKAVSADLVGRPLPGIDVVLAGDVCYEKPMAERVTAWLRGIAATGTLVLLGDPGRAYFPAAGVEKVASYTVPTSLELEDREARETTIWKLLPNG</sequence>
<dbReference type="STRING" id="1226968.A6A40_02820"/>
<dbReference type="OrthoDB" id="9794615at2"/>
<organism evidence="3 4">
    <name type="scientific">Azospirillum humicireducens</name>
    <dbReference type="NCBI Taxonomy" id="1226968"/>
    <lineage>
        <taxon>Bacteria</taxon>
        <taxon>Pseudomonadati</taxon>
        <taxon>Pseudomonadota</taxon>
        <taxon>Alphaproteobacteria</taxon>
        <taxon>Rhodospirillales</taxon>
        <taxon>Azospirillaceae</taxon>
        <taxon>Azospirillum</taxon>
    </lineage>
</organism>
<dbReference type="RefSeq" id="WP_063634015.1">
    <property type="nucleotide sequence ID" value="NZ_CP015285.1"/>
</dbReference>
<name>A0A168Y1B9_9PROT</name>
<dbReference type="AlphaFoldDB" id="A0A168Y1B9"/>
<dbReference type="PANTHER" id="PTHR43648">
    <property type="entry name" value="ELECTRON TRANSFER FLAVOPROTEIN BETA SUBUNIT LYSINE METHYLTRANSFERASE"/>
    <property type="match status" value="1"/>
</dbReference>
<keyword evidence="4" id="KW-1185">Reference proteome</keyword>
<accession>A0A168Y1B9</accession>
<reference evidence="3 4" key="1">
    <citation type="journal article" date="2013" name="Int. J. Syst. Evol. Microbiol.">
        <title>Azospirillum humicireducens sp. nov., a nitrogen-fixing bacterium isolated from a microbial fuel cell.</title>
        <authorList>
            <person name="Zhou S."/>
            <person name="Han L."/>
            <person name="Wang Y."/>
            <person name="Yang G."/>
            <person name="Zhuang L."/>
            <person name="Hu P."/>
        </authorList>
    </citation>
    <scope>NUCLEOTIDE SEQUENCE [LARGE SCALE GENOMIC DNA]</scope>
    <source>
        <strain evidence="3 4">SgZ-5</strain>
    </source>
</reference>